<gene>
    <name evidence="2" type="ORF">BCR41DRAFT_360166</name>
</gene>
<dbReference type="RefSeq" id="XP_021878046.1">
    <property type="nucleotide sequence ID" value="XM_022025316.1"/>
</dbReference>
<comment type="caution">
    <text evidence="2">The sequence shown here is derived from an EMBL/GenBank/DDBJ whole genome shotgun (WGS) entry which is preliminary data.</text>
</comment>
<evidence type="ECO:0000313" key="3">
    <source>
        <dbReference type="Proteomes" id="UP000193648"/>
    </source>
</evidence>
<protein>
    <submittedName>
        <fullName evidence="2">Uncharacterized protein</fullName>
    </submittedName>
</protein>
<feature type="region of interest" description="Disordered" evidence="1">
    <location>
        <begin position="41"/>
        <end position="95"/>
    </location>
</feature>
<accession>A0A1Y2GD78</accession>
<dbReference type="AlphaFoldDB" id="A0A1Y2GD78"/>
<evidence type="ECO:0000256" key="1">
    <source>
        <dbReference type="SAM" id="MobiDB-lite"/>
    </source>
</evidence>
<keyword evidence="3" id="KW-1185">Reference proteome</keyword>
<feature type="compositionally biased region" description="Basic and acidic residues" evidence="1">
    <location>
        <begin position="74"/>
        <end position="89"/>
    </location>
</feature>
<organism evidence="2 3">
    <name type="scientific">Lobosporangium transversale</name>
    <dbReference type="NCBI Taxonomy" id="64571"/>
    <lineage>
        <taxon>Eukaryota</taxon>
        <taxon>Fungi</taxon>
        <taxon>Fungi incertae sedis</taxon>
        <taxon>Mucoromycota</taxon>
        <taxon>Mortierellomycotina</taxon>
        <taxon>Mortierellomycetes</taxon>
        <taxon>Mortierellales</taxon>
        <taxon>Mortierellaceae</taxon>
        <taxon>Lobosporangium</taxon>
    </lineage>
</organism>
<dbReference type="OrthoDB" id="5340163at2759"/>
<proteinExistence type="predicted"/>
<sequence>MSQDQFHHYIPRFILKSFSDYLQLKPSSIFSPNASGNFTEEAFSKGPVGSKGNSGGDSVGSNRKGNRRKSSGVSKRDSREGDREGENNRQSDTSRVYGLQNMYQDIAEVDDNMRFERELAKLECTSATFIHKIRSGEELLLRWTQLADFKRFLAIMTYRSERRREQVQDVWFENLKWIIKTPYDEIIKESSAIDPKGVKTPMDTMFALSKYKGPIYVAELMDYYNLVCNYVCVWQAEEGPEFILTDKCSVGFEGEDAIHFHSFYVVSPKYMVVLVNRLYMWDLMKTTGLRKSCHIYEKAMGDPKGFTPIDMLKYSSVAVLKEKVYLCNSILLDASPKCIAYRPNVPKYRSLSYYGKTKEDLFT</sequence>
<name>A0A1Y2GD78_9FUNG</name>
<dbReference type="STRING" id="64571.A0A1Y2GD78"/>
<dbReference type="EMBL" id="MCFF01000041">
    <property type="protein sequence ID" value="ORZ07539.1"/>
    <property type="molecule type" value="Genomic_DNA"/>
</dbReference>
<dbReference type="InterPro" id="IPR025332">
    <property type="entry name" value="DUF4238"/>
</dbReference>
<evidence type="ECO:0000313" key="2">
    <source>
        <dbReference type="EMBL" id="ORZ07539.1"/>
    </source>
</evidence>
<dbReference type="GeneID" id="33567160"/>
<dbReference type="Proteomes" id="UP000193648">
    <property type="component" value="Unassembled WGS sequence"/>
</dbReference>
<reference evidence="2 3" key="1">
    <citation type="submission" date="2016-07" db="EMBL/GenBank/DDBJ databases">
        <title>Pervasive Adenine N6-methylation of Active Genes in Fungi.</title>
        <authorList>
            <consortium name="DOE Joint Genome Institute"/>
            <person name="Mondo S.J."/>
            <person name="Dannebaum R.O."/>
            <person name="Kuo R.C."/>
            <person name="Labutti K."/>
            <person name="Haridas S."/>
            <person name="Kuo A."/>
            <person name="Salamov A."/>
            <person name="Ahrendt S.R."/>
            <person name="Lipzen A."/>
            <person name="Sullivan W."/>
            <person name="Andreopoulos W.B."/>
            <person name="Clum A."/>
            <person name="Lindquist E."/>
            <person name="Daum C."/>
            <person name="Ramamoorthy G.K."/>
            <person name="Gryganskyi A."/>
            <person name="Culley D."/>
            <person name="Magnuson J.K."/>
            <person name="James T.Y."/>
            <person name="O'Malley M.A."/>
            <person name="Stajich J.E."/>
            <person name="Spatafora J.W."/>
            <person name="Visel A."/>
            <person name="Grigoriev I.V."/>
        </authorList>
    </citation>
    <scope>NUCLEOTIDE SEQUENCE [LARGE SCALE GENOMIC DNA]</scope>
    <source>
        <strain evidence="2 3">NRRL 3116</strain>
    </source>
</reference>
<dbReference type="InParanoid" id="A0A1Y2GD78"/>
<dbReference type="Pfam" id="PF14022">
    <property type="entry name" value="DUF4238"/>
    <property type="match status" value="1"/>
</dbReference>